<feature type="region of interest" description="Disordered" evidence="1">
    <location>
        <begin position="1"/>
        <end position="23"/>
    </location>
</feature>
<gene>
    <name evidence="2" type="ORF">CI238_09008</name>
</gene>
<sequence length="398" mass="43511">MASKDTNKNKDHESVRRTLWPTVDPMTHISEKNSQQKNLADDILQQQQIKALSSVEDERHDALFAGAKKVIREMKPAGGVQNQDSINSGLTDEERRQAFLADLYEGPYVNIGRPILVPVSRLRRTNLHGANTRIVGGSSDDEPLPSGFRNESSGVLGGPATSDSSLASSTLIHLHPLSIGEALRSNKVVCLDKEVNSGIHIDPKKPSPGGVNPVIIDSIPKDLLALGMKDKTIDSAHTNSVMEIDKNEAKLTLSTPETTPPSFQWENRPYGATPDRPRTAKTAPAAMSVYNGMEADESPSLRHQMERLRVNSADAFNSCPTTSSGSMSRPASHPQGPRAYYFGLPVPRTPTKGKRARCEFEKTTTLSGRDVAREREILARFAAATKDEDEDEEEPEEG</sequence>
<feature type="compositionally biased region" description="Low complexity" evidence="1">
    <location>
        <begin position="253"/>
        <end position="262"/>
    </location>
</feature>
<evidence type="ECO:0000313" key="3">
    <source>
        <dbReference type="Proteomes" id="UP000076584"/>
    </source>
</evidence>
<keyword evidence="3" id="KW-1185">Reference proteome</keyword>
<dbReference type="OrthoDB" id="4840416at2759"/>
<accession>A0A166MMJ5</accession>
<feature type="region of interest" description="Disordered" evidence="1">
    <location>
        <begin position="315"/>
        <end position="338"/>
    </location>
</feature>
<dbReference type="Proteomes" id="UP000076584">
    <property type="component" value="Unassembled WGS sequence"/>
</dbReference>
<evidence type="ECO:0000256" key="1">
    <source>
        <dbReference type="SAM" id="MobiDB-lite"/>
    </source>
</evidence>
<feature type="region of interest" description="Disordered" evidence="1">
    <location>
        <begin position="133"/>
        <end position="162"/>
    </location>
</feature>
<reference evidence="2 3" key="1">
    <citation type="submission" date="2015-06" db="EMBL/GenBank/DDBJ databases">
        <title>Survival trade-offs in plant roots during colonization by closely related pathogenic and mutualistic fungi.</title>
        <authorList>
            <person name="Hacquard S."/>
            <person name="Kracher B."/>
            <person name="Hiruma K."/>
            <person name="Weinman A."/>
            <person name="Muench P."/>
            <person name="Garrido Oter R."/>
            <person name="Ver Loren van Themaat E."/>
            <person name="Dallerey J.-F."/>
            <person name="Damm U."/>
            <person name="Henrissat B."/>
            <person name="Lespinet O."/>
            <person name="Thon M."/>
            <person name="Kemen E."/>
            <person name="McHardy A.C."/>
            <person name="Schulze-Lefert P."/>
            <person name="O'Connell R.J."/>
        </authorList>
    </citation>
    <scope>NUCLEOTIDE SEQUENCE [LARGE SCALE GENOMIC DNA]</scope>
    <source>
        <strain evidence="2 3">MAFF 238704</strain>
    </source>
</reference>
<dbReference type="AlphaFoldDB" id="A0A166MMJ5"/>
<protein>
    <submittedName>
        <fullName evidence="2">Uncharacterized protein</fullName>
    </submittedName>
</protein>
<evidence type="ECO:0000313" key="2">
    <source>
        <dbReference type="EMBL" id="KZL64805.1"/>
    </source>
</evidence>
<feature type="compositionally biased region" description="Basic and acidic residues" evidence="1">
    <location>
        <begin position="1"/>
        <end position="16"/>
    </location>
</feature>
<feature type="region of interest" description="Disordered" evidence="1">
    <location>
        <begin position="253"/>
        <end position="281"/>
    </location>
</feature>
<name>A0A166MMJ5_COLIC</name>
<comment type="caution">
    <text evidence="2">The sequence shown here is derived from an EMBL/GenBank/DDBJ whole genome shotgun (WGS) entry which is preliminary data.</text>
</comment>
<organism evidence="2 3">
    <name type="scientific">Colletotrichum incanum</name>
    <name type="common">Soybean anthracnose fungus</name>
    <dbReference type="NCBI Taxonomy" id="1573173"/>
    <lineage>
        <taxon>Eukaryota</taxon>
        <taxon>Fungi</taxon>
        <taxon>Dikarya</taxon>
        <taxon>Ascomycota</taxon>
        <taxon>Pezizomycotina</taxon>
        <taxon>Sordariomycetes</taxon>
        <taxon>Hypocreomycetidae</taxon>
        <taxon>Glomerellales</taxon>
        <taxon>Glomerellaceae</taxon>
        <taxon>Colletotrichum</taxon>
        <taxon>Colletotrichum spaethianum species complex</taxon>
    </lineage>
</organism>
<proteinExistence type="predicted"/>
<dbReference type="EMBL" id="LFIW01002669">
    <property type="protein sequence ID" value="KZL64805.1"/>
    <property type="molecule type" value="Genomic_DNA"/>
</dbReference>
<feature type="compositionally biased region" description="Polar residues" evidence="1">
    <location>
        <begin position="315"/>
        <end position="329"/>
    </location>
</feature>